<dbReference type="PANTHER" id="PTHR34755:SF4">
    <property type="entry name" value="F-BOX DOMAIN-CONTAINING PROTEIN"/>
    <property type="match status" value="1"/>
</dbReference>
<proteinExistence type="predicted"/>
<dbReference type="Gene3D" id="3.80.10.10">
    <property type="entry name" value="Ribonuclease Inhibitor"/>
    <property type="match status" value="1"/>
</dbReference>
<protein>
    <submittedName>
        <fullName evidence="2">Uncharacterized protein</fullName>
    </submittedName>
</protein>
<dbReference type="OrthoDB" id="5395390at2759"/>
<evidence type="ECO:0000256" key="1">
    <source>
        <dbReference type="SAM" id="MobiDB-lite"/>
    </source>
</evidence>
<feature type="region of interest" description="Disordered" evidence="1">
    <location>
        <begin position="572"/>
        <end position="663"/>
    </location>
</feature>
<dbReference type="AlphaFoldDB" id="A0A9P8N7R3"/>
<sequence>MAVTRNAWRSSAAQSSRRRNPGRTSGPPSSHRPTSSNDPTDSEQDHDSQVTASPQAATTGTRPTPNISDADSSPPPSPPASTSKHSRSLRTRAAGEKPKSKGARHMLRPSSGKASRHESISPTKRRKLSSLQCQEAPTGVTPDWRDPRIPFACWADIFLYAASLGTADGLATSWLVHAATTCRNFAEPALTALYRCPLIKQASKAKRLAALLERPPSETLFKYRVKIEVLHINIHIVPQAILPQLIHPLSRLQELTIYTPADQPPYRQLDRNLRWHYTEDIFRALAADRDGPGEKWFPTMLKSWEWSGRFIGGCVPSVQAMGDVHQTPPFSQLTKLSLTNFQVPSLRNLQQKSESEEEELRADHEDGLMIESVAHAISQLARLKHLVFESSTVLNHRLLPLLPKQLAHLELINCWEVKSEDLAEFLRTHGGNLRTLTLLHNQSLDLGFLTTLSETCPSLRELHMNLSYYRHHDCVNDADPMYDQALLPSQVPTWPPSLRVIDIEHVRDWSAEAAETCLQSLIDNAGNLPHLRHLAIKSTLDIPWQARATMRREWRARMEKVFLRPLACPESHATMRPLPAETEEPPRKRKRSSGPPSPPSRRSGRLAAQADGHTAEVAKSLRRQRRQLSYRDPDTDEDEAELSQETDDAAPDDTAADGARSSGGHGDLVVQGFCKTVNLQFDNQKVRELQYGMEDFLDDGDTESEDEWQEDDDDDESIVIFR</sequence>
<comment type="caution">
    <text evidence="2">The sequence shown here is derived from an EMBL/GenBank/DDBJ whole genome shotgun (WGS) entry which is preliminary data.</text>
</comment>
<dbReference type="SUPFAM" id="SSF52047">
    <property type="entry name" value="RNI-like"/>
    <property type="match status" value="1"/>
</dbReference>
<evidence type="ECO:0000313" key="3">
    <source>
        <dbReference type="Proteomes" id="UP000824596"/>
    </source>
</evidence>
<feature type="compositionally biased region" description="Acidic residues" evidence="1">
    <location>
        <begin position="634"/>
        <end position="655"/>
    </location>
</feature>
<organism evidence="2 3">
    <name type="scientific">Hirsutella rhossiliensis</name>
    <dbReference type="NCBI Taxonomy" id="111463"/>
    <lineage>
        <taxon>Eukaryota</taxon>
        <taxon>Fungi</taxon>
        <taxon>Dikarya</taxon>
        <taxon>Ascomycota</taxon>
        <taxon>Pezizomycotina</taxon>
        <taxon>Sordariomycetes</taxon>
        <taxon>Hypocreomycetidae</taxon>
        <taxon>Hypocreales</taxon>
        <taxon>Ophiocordycipitaceae</taxon>
        <taxon>Hirsutella</taxon>
    </lineage>
</organism>
<dbReference type="GeneID" id="68350075"/>
<dbReference type="RefSeq" id="XP_044725817.1">
    <property type="nucleotide sequence ID" value="XM_044859417.1"/>
</dbReference>
<feature type="compositionally biased region" description="Polar residues" evidence="1">
    <location>
        <begin position="49"/>
        <end position="67"/>
    </location>
</feature>
<evidence type="ECO:0000313" key="2">
    <source>
        <dbReference type="EMBL" id="KAH0968304.1"/>
    </source>
</evidence>
<dbReference type="InterPro" id="IPR052109">
    <property type="entry name" value="SRRM_Domain-Containing"/>
</dbReference>
<gene>
    <name evidence="2" type="ORF">HRG_00946</name>
</gene>
<reference evidence="2" key="1">
    <citation type="submission" date="2021-09" db="EMBL/GenBank/DDBJ databases">
        <title>A high-quality genome of the endoparasitic fungus Hirsutella rhossiliensis with a comparison of Hirsutella genomes reveals transposable elements contributing to genome size variation.</title>
        <authorList>
            <person name="Lin R."/>
            <person name="Jiao Y."/>
            <person name="Sun X."/>
            <person name="Ling J."/>
            <person name="Xie B."/>
            <person name="Cheng X."/>
        </authorList>
    </citation>
    <scope>NUCLEOTIDE SEQUENCE</scope>
    <source>
        <strain evidence="2">HR02</strain>
    </source>
</reference>
<name>A0A9P8N7R3_9HYPO</name>
<dbReference type="EMBL" id="JAIZPD010000001">
    <property type="protein sequence ID" value="KAH0968304.1"/>
    <property type="molecule type" value="Genomic_DNA"/>
</dbReference>
<feature type="region of interest" description="Disordered" evidence="1">
    <location>
        <begin position="1"/>
        <end position="141"/>
    </location>
</feature>
<feature type="compositionally biased region" description="Polar residues" evidence="1">
    <location>
        <begin position="22"/>
        <end position="39"/>
    </location>
</feature>
<dbReference type="Proteomes" id="UP000824596">
    <property type="component" value="Unassembled WGS sequence"/>
</dbReference>
<feature type="region of interest" description="Disordered" evidence="1">
    <location>
        <begin position="696"/>
        <end position="722"/>
    </location>
</feature>
<keyword evidence="3" id="KW-1185">Reference proteome</keyword>
<dbReference type="InterPro" id="IPR032675">
    <property type="entry name" value="LRR_dom_sf"/>
</dbReference>
<accession>A0A9P8N7R3</accession>
<dbReference type="PANTHER" id="PTHR34755">
    <property type="entry name" value="SERINE/ARGININE REPETITIVE MATRIX PROTEIN 3-RELATED"/>
    <property type="match status" value="1"/>
</dbReference>